<feature type="compositionally biased region" description="Basic and acidic residues" evidence="1">
    <location>
        <begin position="674"/>
        <end position="687"/>
    </location>
</feature>
<gene>
    <name evidence="4" type="primary">LOC100820941</name>
    <name evidence="3" type="ORF">BRADI_4g29878v3</name>
</gene>
<feature type="compositionally biased region" description="Polar residues" evidence="1">
    <location>
        <begin position="440"/>
        <end position="450"/>
    </location>
</feature>
<evidence type="ECO:0000313" key="3">
    <source>
        <dbReference type="EMBL" id="PNT64530.1"/>
    </source>
</evidence>
<evidence type="ECO:0000259" key="2">
    <source>
        <dbReference type="SMART" id="SM00731"/>
    </source>
</evidence>
<feature type="region of interest" description="Disordered" evidence="1">
    <location>
        <begin position="924"/>
        <end position="975"/>
    </location>
</feature>
<feature type="compositionally biased region" description="Polar residues" evidence="1">
    <location>
        <begin position="378"/>
        <end position="391"/>
    </location>
</feature>
<accession>A0A2K2CR77</accession>
<evidence type="ECO:0000313" key="5">
    <source>
        <dbReference type="Proteomes" id="UP000008810"/>
    </source>
</evidence>
<protein>
    <recommendedName>
        <fullName evidence="2">SprT-like domain-containing protein</fullName>
    </recommendedName>
</protein>
<dbReference type="GO" id="GO:0031593">
    <property type="term" value="F:polyubiquitin modification-dependent protein binding"/>
    <property type="evidence" value="ECO:0000318"/>
    <property type="project" value="GO_Central"/>
</dbReference>
<feature type="compositionally biased region" description="Polar residues" evidence="1">
    <location>
        <begin position="497"/>
        <end position="507"/>
    </location>
</feature>
<feature type="compositionally biased region" description="Basic and acidic residues" evidence="1">
    <location>
        <begin position="536"/>
        <end position="549"/>
    </location>
</feature>
<dbReference type="EnsemblPlants" id="PNT64530">
    <property type="protein sequence ID" value="PNT64530"/>
    <property type="gene ID" value="BRADI_4g29878v3"/>
</dbReference>
<feature type="region of interest" description="Disordered" evidence="1">
    <location>
        <begin position="797"/>
        <end position="850"/>
    </location>
</feature>
<keyword evidence="5" id="KW-1185">Reference proteome</keyword>
<dbReference type="GO" id="GO:0006974">
    <property type="term" value="P:DNA damage response"/>
    <property type="evidence" value="ECO:0000318"/>
    <property type="project" value="GO_Central"/>
</dbReference>
<dbReference type="PANTHER" id="PTHR21220:SF2">
    <property type="entry name" value="OS09G0407300 PROTEIN"/>
    <property type="match status" value="1"/>
</dbReference>
<organism evidence="3">
    <name type="scientific">Brachypodium distachyon</name>
    <name type="common">Purple false brome</name>
    <name type="synonym">Trachynia distachya</name>
    <dbReference type="NCBI Taxonomy" id="15368"/>
    <lineage>
        <taxon>Eukaryota</taxon>
        <taxon>Viridiplantae</taxon>
        <taxon>Streptophyta</taxon>
        <taxon>Embryophyta</taxon>
        <taxon>Tracheophyta</taxon>
        <taxon>Spermatophyta</taxon>
        <taxon>Magnoliopsida</taxon>
        <taxon>Liliopsida</taxon>
        <taxon>Poales</taxon>
        <taxon>Poaceae</taxon>
        <taxon>BOP clade</taxon>
        <taxon>Pooideae</taxon>
        <taxon>Stipodae</taxon>
        <taxon>Brachypodieae</taxon>
        <taxon>Brachypodium</taxon>
    </lineage>
</organism>
<evidence type="ECO:0000313" key="4">
    <source>
        <dbReference type="EnsemblPlants" id="PNT64530"/>
    </source>
</evidence>
<feature type="compositionally biased region" description="Low complexity" evidence="1">
    <location>
        <begin position="266"/>
        <end position="282"/>
    </location>
</feature>
<dbReference type="PANTHER" id="PTHR21220">
    <property type="entry name" value="DNA-DEPENDENT METALLOPROTEASE SPRTN"/>
    <property type="match status" value="1"/>
</dbReference>
<feature type="region of interest" description="Disordered" evidence="1">
    <location>
        <begin position="210"/>
        <end position="288"/>
    </location>
</feature>
<feature type="domain" description="SprT-like" evidence="2">
    <location>
        <begin position="15"/>
        <end position="182"/>
    </location>
</feature>
<dbReference type="AlphaFoldDB" id="A0A2K2CR77"/>
<dbReference type="SMART" id="SM00731">
    <property type="entry name" value="SprT"/>
    <property type="match status" value="1"/>
</dbReference>
<feature type="region of interest" description="Disordered" evidence="1">
    <location>
        <begin position="606"/>
        <end position="728"/>
    </location>
</feature>
<proteinExistence type="predicted"/>
<sequence>MALVLADPDAVEENPDVWELFRHYDKLYFRGALDAAAFSVRWTSPHTKRIRCFGSCSFGEGNNIITLYEPMLKYRTNDDLKNTLLHLMIHAIIFVKHGGKCIWNHGPLFRDWMDAINACSIEDDLRPSSGYCITTTHDFSPETFCGIDGFLWKCESCSSTLMRAKKLSPPSDSCCIENFSEDGTCGNMLCYWHNHKMDCGGTYVLNKARDTPGQKKVPKASSGGRRLMTGKSEMSESQGTVQESYSDELQENGTVAKPNAQVKLPSLTGGTNTKSLGSSSSKKAGKRNMPEDFQKAIVLHAASLRKLKPLQEFAETEKRELLRVVGCNDAKSRGSISSKKAGKSNIPDDLQRADVLPASSCKKLKSKHEATEMHELFSTRSRSNAKSLDNSSLKKADQRNIPENFQKVIVSPAPTLGILKPEQTLVASQKHKILSLGSWNNEKSARSSISRKADKWHNPSNTEDVRKPSARPAASQKKLKVEQDSVALERRDFFSLGSYSNAKQPGSSMPRKANKWHKPEHVEKSSVPLAASPKQLKPEKDVTASEKHRVVSQGGYNNAKSPGSSTSMNAGKLHKPDEVEKSSVPLNAPSKKLELEQDLVASEKHMVLPLRGCGNVKPPGSSTSRKAGKLHNPQDTEKTSALPAAPQKKLELVQDSVALKKHGITQPPVSSTSRKAEKLHKPEDTKKTSVLSAAPQKKQKLVQNSVASEKHGVAKLPGGSTTNQAGKMPEAFQKSCAVYATRKRKRELGASEKNGLSSFVCCNNAKVLGKISLKTRGSARKKEYACVSVWQNIYESEGSSGSAEPLVNKRTERRKRERERLSQITCARSRKRYTSEASIKAQPPEEVSSQQAKPLSECLEIVVIDPAVQVVTEAPRDLSQPPAQCLDIVVNPPSDQVITQAPRDQSQPPVPCLDIVVAPPVGQARTQAPGAPQQLNMYGVPNSDFSSGRPSFVAAPTEPTSGSLRRTYVEQPRGM</sequence>
<evidence type="ECO:0000256" key="1">
    <source>
        <dbReference type="SAM" id="MobiDB-lite"/>
    </source>
</evidence>
<dbReference type="Gramene" id="PNT64530">
    <property type="protein sequence ID" value="PNT64530"/>
    <property type="gene ID" value="BRADI_4g29878v3"/>
</dbReference>
<feature type="compositionally biased region" description="Polar residues" evidence="1">
    <location>
        <begin position="235"/>
        <end position="244"/>
    </location>
</feature>
<reference evidence="3" key="2">
    <citation type="submission" date="2017-06" db="EMBL/GenBank/DDBJ databases">
        <title>WGS assembly of Brachypodium distachyon.</title>
        <authorList>
            <consortium name="The International Brachypodium Initiative"/>
            <person name="Lucas S."/>
            <person name="Harmon-Smith M."/>
            <person name="Lail K."/>
            <person name="Tice H."/>
            <person name="Grimwood J."/>
            <person name="Bruce D."/>
            <person name="Barry K."/>
            <person name="Shu S."/>
            <person name="Lindquist E."/>
            <person name="Wang M."/>
            <person name="Pitluck S."/>
            <person name="Vogel J.P."/>
            <person name="Garvin D.F."/>
            <person name="Mockler T.C."/>
            <person name="Schmutz J."/>
            <person name="Rokhsar D."/>
            <person name="Bevan M.W."/>
        </authorList>
    </citation>
    <scope>NUCLEOTIDE SEQUENCE</scope>
    <source>
        <strain evidence="3">Bd21</strain>
    </source>
</reference>
<dbReference type="Proteomes" id="UP000008810">
    <property type="component" value="Chromosome 4"/>
</dbReference>
<feature type="compositionally biased region" description="Basic and acidic residues" evidence="1">
    <location>
        <begin position="367"/>
        <end position="377"/>
    </location>
</feature>
<reference evidence="3 4" key="1">
    <citation type="journal article" date="2010" name="Nature">
        <title>Genome sequencing and analysis of the model grass Brachypodium distachyon.</title>
        <authorList>
            <consortium name="International Brachypodium Initiative"/>
        </authorList>
    </citation>
    <scope>NUCLEOTIDE SEQUENCE [LARGE SCALE GENOMIC DNA]</scope>
    <source>
        <strain evidence="3 4">Bd21</strain>
    </source>
</reference>
<dbReference type="OrthoDB" id="5236983at2759"/>
<dbReference type="ExpressionAtlas" id="A0A2K2CR77">
    <property type="expression patterns" value="baseline"/>
</dbReference>
<dbReference type="InterPro" id="IPR006640">
    <property type="entry name" value="SprT-like_domain"/>
</dbReference>
<dbReference type="GO" id="GO:0005634">
    <property type="term" value="C:nucleus"/>
    <property type="evidence" value="ECO:0000318"/>
    <property type="project" value="GO_Central"/>
</dbReference>
<dbReference type="EMBL" id="CM000883">
    <property type="protein sequence ID" value="PNT64530.1"/>
    <property type="molecule type" value="Genomic_DNA"/>
</dbReference>
<feature type="region of interest" description="Disordered" evidence="1">
    <location>
        <begin position="440"/>
        <end position="484"/>
    </location>
</feature>
<dbReference type="Pfam" id="PF10263">
    <property type="entry name" value="SprT-like"/>
    <property type="match status" value="1"/>
</dbReference>
<dbReference type="GO" id="GO:0004222">
    <property type="term" value="F:metalloendopeptidase activity"/>
    <property type="evidence" value="ECO:0007669"/>
    <property type="project" value="InterPro"/>
</dbReference>
<dbReference type="STRING" id="15368.A0A2K2CR77"/>
<feature type="region of interest" description="Disordered" evidence="1">
    <location>
        <begin position="497"/>
        <end position="591"/>
    </location>
</feature>
<dbReference type="GO" id="GO:0003697">
    <property type="term" value="F:single-stranded DNA binding"/>
    <property type="evidence" value="ECO:0007669"/>
    <property type="project" value="InterPro"/>
</dbReference>
<feature type="region of interest" description="Disordered" evidence="1">
    <location>
        <begin position="331"/>
        <end position="399"/>
    </location>
</feature>
<name>A0A2K2CR77_BRADI</name>
<dbReference type="InterPro" id="IPR044245">
    <property type="entry name" value="Spartan"/>
</dbReference>
<feature type="compositionally biased region" description="Polar residues" evidence="1">
    <location>
        <begin position="554"/>
        <end position="569"/>
    </location>
</feature>
<feature type="compositionally biased region" description="Basic and acidic residues" evidence="1">
    <location>
        <begin position="451"/>
        <end position="467"/>
    </location>
</feature>
<reference evidence="4" key="3">
    <citation type="submission" date="2018-08" db="UniProtKB">
        <authorList>
            <consortium name="EnsemblPlants"/>
        </authorList>
    </citation>
    <scope>IDENTIFICATION</scope>
    <source>
        <strain evidence="4">cv. Bd21</strain>
    </source>
</reference>